<dbReference type="EMBL" id="AMCV02000006">
    <property type="protein sequence ID" value="TDZ23371.1"/>
    <property type="molecule type" value="Genomic_DNA"/>
</dbReference>
<proteinExistence type="inferred from homology"/>
<dbReference type="GO" id="GO:0046872">
    <property type="term" value="F:metal ion binding"/>
    <property type="evidence" value="ECO:0007669"/>
    <property type="project" value="UniProtKB-KW"/>
</dbReference>
<dbReference type="PANTHER" id="PTHR28620:SF1">
    <property type="entry name" value="CENP-V_GFA DOMAIN-CONTAINING PROTEIN"/>
    <property type="match status" value="1"/>
</dbReference>
<keyword evidence="3" id="KW-0862">Zinc</keyword>
<reference evidence="5" key="1">
    <citation type="journal article" date="2013" name="New Phytol.">
        <title>Comparative genomic and transcriptomic analyses reveal the hemibiotrophic stage shift of Colletotrichum fungi.</title>
        <authorList>
            <person name="Gan P."/>
            <person name="Ikeda K."/>
            <person name="Irieda H."/>
            <person name="Narusaka M."/>
            <person name="O'Connell R.J."/>
            <person name="Narusaka Y."/>
            <person name="Takano Y."/>
            <person name="Kubo Y."/>
            <person name="Shirasu K."/>
        </authorList>
    </citation>
    <scope>NUCLEOTIDE SEQUENCE [LARGE SCALE GENOMIC DNA]</scope>
    <source>
        <strain evidence="5">104-T / ATCC 96160 / CBS 514.97 / LARS 414 / MAFF 240422</strain>
    </source>
</reference>
<evidence type="ECO:0000313" key="4">
    <source>
        <dbReference type="EMBL" id="TDZ23371.1"/>
    </source>
</evidence>
<dbReference type="OrthoDB" id="2993351at2759"/>
<protein>
    <submittedName>
        <fullName evidence="4">Uncharacterized protein</fullName>
    </submittedName>
</protein>
<comment type="caution">
    <text evidence="4">The sequence shown here is derived from an EMBL/GenBank/DDBJ whole genome shotgun (WGS) entry which is preliminary data.</text>
</comment>
<name>N4VVE9_COLOR</name>
<gene>
    <name evidence="4" type="ORF">Cob_v003871</name>
</gene>
<dbReference type="InterPro" id="IPR052355">
    <property type="entry name" value="CENP-V-like"/>
</dbReference>
<dbReference type="eggNOG" id="ENOG502SYFF">
    <property type="taxonomic scope" value="Eukaryota"/>
</dbReference>
<comment type="similarity">
    <text evidence="1">Belongs to the Gfa family.</text>
</comment>
<organism evidence="4 5">
    <name type="scientific">Colletotrichum orbiculare (strain 104-T / ATCC 96160 / CBS 514.97 / LARS 414 / MAFF 240422)</name>
    <name type="common">Cucumber anthracnose fungus</name>
    <name type="synonym">Colletotrichum lagenarium</name>
    <dbReference type="NCBI Taxonomy" id="1213857"/>
    <lineage>
        <taxon>Eukaryota</taxon>
        <taxon>Fungi</taxon>
        <taxon>Dikarya</taxon>
        <taxon>Ascomycota</taxon>
        <taxon>Pezizomycotina</taxon>
        <taxon>Sordariomycetes</taxon>
        <taxon>Hypocreomycetidae</taxon>
        <taxon>Glomerellales</taxon>
        <taxon>Glomerellaceae</taxon>
        <taxon>Colletotrichum</taxon>
        <taxon>Colletotrichum orbiculare species complex</taxon>
    </lineage>
</organism>
<evidence type="ECO:0000313" key="5">
    <source>
        <dbReference type="Proteomes" id="UP000014480"/>
    </source>
</evidence>
<dbReference type="Gene3D" id="2.170.150.70">
    <property type="match status" value="1"/>
</dbReference>
<dbReference type="Proteomes" id="UP000014480">
    <property type="component" value="Unassembled WGS sequence"/>
</dbReference>
<dbReference type="HOGENOM" id="CLU_055491_7_0_1"/>
<evidence type="ECO:0000256" key="3">
    <source>
        <dbReference type="ARBA" id="ARBA00022833"/>
    </source>
</evidence>
<dbReference type="STRING" id="1213857.N4VVE9"/>
<dbReference type="GO" id="GO:0016846">
    <property type="term" value="F:carbon-sulfur lyase activity"/>
    <property type="evidence" value="ECO:0007669"/>
    <property type="project" value="InterPro"/>
</dbReference>
<dbReference type="Pfam" id="PF04828">
    <property type="entry name" value="GFA"/>
    <property type="match status" value="1"/>
</dbReference>
<dbReference type="AlphaFoldDB" id="N4VVE9"/>
<dbReference type="SUPFAM" id="SSF51316">
    <property type="entry name" value="Mss4-like"/>
    <property type="match status" value="1"/>
</dbReference>
<keyword evidence="5" id="KW-1185">Reference proteome</keyword>
<evidence type="ECO:0000256" key="2">
    <source>
        <dbReference type="ARBA" id="ARBA00022723"/>
    </source>
</evidence>
<dbReference type="PROSITE" id="PS51891">
    <property type="entry name" value="CENP_V_GFA"/>
    <property type="match status" value="1"/>
</dbReference>
<accession>N4VVE9</accession>
<evidence type="ECO:0000256" key="1">
    <source>
        <dbReference type="ARBA" id="ARBA00005495"/>
    </source>
</evidence>
<dbReference type="InterPro" id="IPR011057">
    <property type="entry name" value="Mss4-like_sf"/>
</dbReference>
<keyword evidence="2" id="KW-0479">Metal-binding</keyword>
<reference evidence="5" key="2">
    <citation type="journal article" date="2019" name="Mol. Plant Microbe Interact.">
        <title>Genome sequence resources for four phytopathogenic fungi from the Colletotrichum orbiculare species complex.</title>
        <authorList>
            <person name="Gan P."/>
            <person name="Tsushima A."/>
            <person name="Narusaka M."/>
            <person name="Narusaka Y."/>
            <person name="Takano Y."/>
            <person name="Kubo Y."/>
            <person name="Shirasu K."/>
        </authorList>
    </citation>
    <scope>GENOME REANNOTATION</scope>
    <source>
        <strain evidence="5">104-T / ATCC 96160 / CBS 514.97 / LARS 414 / MAFF 240422</strain>
    </source>
</reference>
<dbReference type="PANTHER" id="PTHR28620">
    <property type="entry name" value="CENTROMERE PROTEIN V"/>
    <property type="match status" value="1"/>
</dbReference>
<dbReference type="InterPro" id="IPR006913">
    <property type="entry name" value="CENP-V/GFA"/>
</dbReference>
<sequence>MASEEAPKPSKWYDASCHCGEIKFSFKLSPPLEEGHQVLNCNCSICRRSGYLLVYPNKTDVKWHPGAREKCKNYRFNTKTKDQMFCGGCGSSLGIDFLEEDFYGFSARAIDGIDLDTLKYKKLDGLNRVGPAQDLSGKGPDASAQMNWTL</sequence>